<keyword evidence="2" id="KW-1185">Reference proteome</keyword>
<name>A0ACC1RZ41_9HYPO</name>
<dbReference type="EMBL" id="JANRMS010001423">
    <property type="protein sequence ID" value="KAJ3528340.1"/>
    <property type="molecule type" value="Genomic_DNA"/>
</dbReference>
<evidence type="ECO:0000313" key="1">
    <source>
        <dbReference type="EMBL" id="KAJ3528340.1"/>
    </source>
</evidence>
<proteinExistence type="predicted"/>
<gene>
    <name evidence="1" type="ORF">NM208_g10241</name>
</gene>
<protein>
    <submittedName>
        <fullName evidence="1">Uncharacterized protein</fullName>
    </submittedName>
</protein>
<sequence length="358" mass="38892">MHLVSCLCGSVTQKVSPQAPGTSGSIELALCHCDTCRHSTGLLCTSYLPIQEPDSTDKLTVFKGSDRSSRYFCSACGCHVFRSLKKDAGELSWGVATGTISSSDELSESVIYGTHTHVADTVDDGLSKWISLDKHKIPSDNSTSKVMLPAETASLEATCACGGLSLRITRPNETSRLPQRGYSDLTHPYCSTEDSVRSNPSDEKWWVRGIKYFAGTCACRSCRLISGFEIQTWAFVPAANIFLRTPGEAKAEIPLDFEGLPVNVLQSYRSSPGVFRDFCGKCGATVFWRDSSDPSVVDVSVGLLRSEDGARAESWLEWCTERVSFLEEVQTGRSGPLAAASQDLMDTLVHGLKAETRS</sequence>
<organism evidence="1 2">
    <name type="scientific">Fusarium decemcellulare</name>
    <dbReference type="NCBI Taxonomy" id="57161"/>
    <lineage>
        <taxon>Eukaryota</taxon>
        <taxon>Fungi</taxon>
        <taxon>Dikarya</taxon>
        <taxon>Ascomycota</taxon>
        <taxon>Pezizomycotina</taxon>
        <taxon>Sordariomycetes</taxon>
        <taxon>Hypocreomycetidae</taxon>
        <taxon>Hypocreales</taxon>
        <taxon>Nectriaceae</taxon>
        <taxon>Fusarium</taxon>
        <taxon>Fusarium decemcellulare species complex</taxon>
    </lineage>
</organism>
<comment type="caution">
    <text evidence="1">The sequence shown here is derived from an EMBL/GenBank/DDBJ whole genome shotgun (WGS) entry which is preliminary data.</text>
</comment>
<dbReference type="Proteomes" id="UP001148629">
    <property type="component" value="Unassembled WGS sequence"/>
</dbReference>
<evidence type="ECO:0000313" key="2">
    <source>
        <dbReference type="Proteomes" id="UP001148629"/>
    </source>
</evidence>
<reference evidence="1" key="1">
    <citation type="submission" date="2022-08" db="EMBL/GenBank/DDBJ databases">
        <title>Genome Sequence of Fusarium decemcellulare.</title>
        <authorList>
            <person name="Buettner E."/>
        </authorList>
    </citation>
    <scope>NUCLEOTIDE SEQUENCE</scope>
    <source>
        <strain evidence="1">Babe19</strain>
    </source>
</reference>
<accession>A0ACC1RZ41</accession>